<reference evidence="3" key="1">
    <citation type="journal article" date="2023" name="Science">
        <title>Genome structures resolve the early diversification of teleost fishes.</title>
        <authorList>
            <person name="Parey E."/>
            <person name="Louis A."/>
            <person name="Montfort J."/>
            <person name="Bouchez O."/>
            <person name="Roques C."/>
            <person name="Iampietro C."/>
            <person name="Lluch J."/>
            <person name="Castinel A."/>
            <person name="Donnadieu C."/>
            <person name="Desvignes T."/>
            <person name="Floi Bucao C."/>
            <person name="Jouanno E."/>
            <person name="Wen M."/>
            <person name="Mejri S."/>
            <person name="Dirks R."/>
            <person name="Jansen H."/>
            <person name="Henkel C."/>
            <person name="Chen W.J."/>
            <person name="Zahm M."/>
            <person name="Cabau C."/>
            <person name="Klopp C."/>
            <person name="Thompson A.W."/>
            <person name="Robinson-Rechavi M."/>
            <person name="Braasch I."/>
            <person name="Lecointre G."/>
            <person name="Bobe J."/>
            <person name="Postlethwait J.H."/>
            <person name="Berthelot C."/>
            <person name="Roest Crollius H."/>
            <person name="Guiguen Y."/>
        </authorList>
    </citation>
    <scope>NUCLEOTIDE SEQUENCE</scope>
    <source>
        <strain evidence="3">NC1722</strain>
    </source>
</reference>
<gene>
    <name evidence="3" type="ORF">AAFF_G00394930</name>
</gene>
<dbReference type="Proteomes" id="UP001221898">
    <property type="component" value="Unassembled WGS sequence"/>
</dbReference>
<keyword evidence="2" id="KW-1133">Transmembrane helix</keyword>
<name>A0AAD7WLR9_9TELE</name>
<comment type="caution">
    <text evidence="3">The sequence shown here is derived from an EMBL/GenBank/DDBJ whole genome shotgun (WGS) entry which is preliminary data.</text>
</comment>
<feature type="transmembrane region" description="Helical" evidence="2">
    <location>
        <begin position="455"/>
        <end position="472"/>
    </location>
</feature>
<dbReference type="AlphaFoldDB" id="A0AAD7WLR9"/>
<dbReference type="EMBL" id="JAINUG010000075">
    <property type="protein sequence ID" value="KAJ8400724.1"/>
    <property type="molecule type" value="Genomic_DNA"/>
</dbReference>
<feature type="compositionally biased region" description="Polar residues" evidence="1">
    <location>
        <begin position="396"/>
        <end position="406"/>
    </location>
</feature>
<sequence length="496" mass="54225">MISWTYMAVVPIAIEGMGLMFESEVRKQKHAPGHHAGEHGRIRVHYLCFTWVCLPALGPVSPVCLLTAGVELLFLYRGLEQPTMHHSTQNTVMEGVLASTVTLGVCKTTCNLLFLPTVRASVNSVCFCCCCLLIFTDLTVTAFLAVLWLSEPWLPPFPVSNDVIALRFLLFLGHTYGAVLLLTVPLIGMEMACKQLLVPAGKSQVDRGGPQDGESGGWREGVETVRRWRMGVETGRGWTEATETRQGWAAVQDTDTQGKEEEKLRFSPIPGFLCSLLAWALCGVWGGQGCWSEQQDVEACIQGAYSLSLCLPDLVTVTQSAGTDPSLTLPALLLLLALPVSLGMLRRGQTQGQTDPRTHQLVQEVRDSADVQLSLHRLPAHHFPFPSVESNRDENPNTSPGRVNAQTHRDPSKCTDPAQTLHRSSALRKCLPYAPCDPAHAVFPGGHTHSLCRTLGARLLAGLLCALALFLFPPSLAFNPVLICSMVSLAEWRLKY</sequence>
<protein>
    <submittedName>
        <fullName evidence="3">Uncharacterized protein</fullName>
    </submittedName>
</protein>
<evidence type="ECO:0000256" key="2">
    <source>
        <dbReference type="SAM" id="Phobius"/>
    </source>
</evidence>
<organism evidence="3 4">
    <name type="scientific">Aldrovandia affinis</name>
    <dbReference type="NCBI Taxonomy" id="143900"/>
    <lineage>
        <taxon>Eukaryota</taxon>
        <taxon>Metazoa</taxon>
        <taxon>Chordata</taxon>
        <taxon>Craniata</taxon>
        <taxon>Vertebrata</taxon>
        <taxon>Euteleostomi</taxon>
        <taxon>Actinopterygii</taxon>
        <taxon>Neopterygii</taxon>
        <taxon>Teleostei</taxon>
        <taxon>Notacanthiformes</taxon>
        <taxon>Halosauridae</taxon>
        <taxon>Aldrovandia</taxon>
    </lineage>
</organism>
<keyword evidence="2" id="KW-0472">Membrane</keyword>
<keyword evidence="2" id="KW-0812">Transmembrane</keyword>
<accession>A0AAD7WLR9</accession>
<proteinExistence type="predicted"/>
<keyword evidence="4" id="KW-1185">Reference proteome</keyword>
<evidence type="ECO:0000313" key="4">
    <source>
        <dbReference type="Proteomes" id="UP001221898"/>
    </source>
</evidence>
<evidence type="ECO:0000313" key="3">
    <source>
        <dbReference type="EMBL" id="KAJ8400724.1"/>
    </source>
</evidence>
<evidence type="ECO:0000256" key="1">
    <source>
        <dbReference type="SAM" id="MobiDB-lite"/>
    </source>
</evidence>
<feature type="transmembrane region" description="Helical" evidence="2">
    <location>
        <begin position="122"/>
        <end position="148"/>
    </location>
</feature>
<feature type="transmembrane region" description="Helical" evidence="2">
    <location>
        <begin position="46"/>
        <end position="76"/>
    </location>
</feature>
<feature type="transmembrane region" description="Helical" evidence="2">
    <location>
        <begin position="168"/>
        <end position="187"/>
    </location>
</feature>
<feature type="region of interest" description="Disordered" evidence="1">
    <location>
        <begin position="382"/>
        <end position="418"/>
    </location>
</feature>
<feature type="transmembrane region" description="Helical" evidence="2">
    <location>
        <begin position="96"/>
        <end position="115"/>
    </location>
</feature>